<dbReference type="HOGENOM" id="CLU_1249612_0_0_9"/>
<dbReference type="AlphaFoldDB" id="A0A0F7CI72"/>
<dbReference type="EMBL" id="CP011114">
    <property type="protein sequence ID" value="AKG34345.1"/>
    <property type="molecule type" value="Genomic_DNA"/>
</dbReference>
<gene>
    <name evidence="2" type="ORF">VK70_06970</name>
</gene>
<organism evidence="2 3">
    <name type="scientific">Paenibacillus durus ATCC 35681</name>
    <dbReference type="NCBI Taxonomy" id="1333534"/>
    <lineage>
        <taxon>Bacteria</taxon>
        <taxon>Bacillati</taxon>
        <taxon>Bacillota</taxon>
        <taxon>Bacilli</taxon>
        <taxon>Bacillales</taxon>
        <taxon>Paenibacillaceae</taxon>
        <taxon>Paenibacillus</taxon>
    </lineage>
</organism>
<evidence type="ECO:0000313" key="3">
    <source>
        <dbReference type="Proteomes" id="UP000034189"/>
    </source>
</evidence>
<reference evidence="2 3" key="2">
    <citation type="journal article" date="2016" name="Genome Announc.">
        <title>Genome Sequence of a Gram-Positive Diazotroph, Paenibacillus durus Type Strain ATCC 35681.</title>
        <authorList>
            <person name="Halim M.A."/>
            <person name="Rahman A.Y."/>
            <person name="Sim K.S."/>
            <person name="Yam H.C."/>
            <person name="Rahim A.A."/>
            <person name="Ghazali A.H."/>
            <person name="Najimudin N."/>
        </authorList>
    </citation>
    <scope>NUCLEOTIDE SEQUENCE [LARGE SCALE GENOMIC DNA]</scope>
    <source>
        <strain evidence="2 3">ATCC 35681</strain>
    </source>
</reference>
<accession>A0A0F7CI72</accession>
<dbReference type="Proteomes" id="UP000034189">
    <property type="component" value="Chromosome"/>
</dbReference>
<evidence type="ECO:0000313" key="2">
    <source>
        <dbReference type="EMBL" id="AKG34345.1"/>
    </source>
</evidence>
<feature type="transmembrane region" description="Helical" evidence="1">
    <location>
        <begin position="133"/>
        <end position="152"/>
    </location>
</feature>
<keyword evidence="1" id="KW-0812">Transmembrane</keyword>
<name>A0A0F7CI72_PAEDU</name>
<dbReference type="PATRIC" id="fig|1333534.5.peg.1525"/>
<evidence type="ECO:0008006" key="4">
    <source>
        <dbReference type="Google" id="ProtNLM"/>
    </source>
</evidence>
<proteinExistence type="predicted"/>
<keyword evidence="1" id="KW-1133">Transmembrane helix</keyword>
<feature type="transmembrane region" description="Helical" evidence="1">
    <location>
        <begin position="191"/>
        <end position="210"/>
    </location>
</feature>
<feature type="transmembrane region" description="Helical" evidence="1">
    <location>
        <begin position="90"/>
        <end position="113"/>
    </location>
</feature>
<feature type="transmembrane region" description="Helical" evidence="1">
    <location>
        <begin position="12"/>
        <end position="32"/>
    </location>
</feature>
<protein>
    <recommendedName>
        <fullName evidence="4">DUF4386 domain-containing protein</fullName>
    </recommendedName>
</protein>
<feature type="transmembrane region" description="Helical" evidence="1">
    <location>
        <begin position="52"/>
        <end position="78"/>
    </location>
</feature>
<reference evidence="2 3" key="1">
    <citation type="submission" date="2015-03" db="EMBL/GenBank/DDBJ databases">
        <authorList>
            <person name="Abdul Halim M."/>
        </authorList>
    </citation>
    <scope>NUCLEOTIDE SEQUENCE [LARGE SCALE GENOMIC DNA]</scope>
    <source>
        <strain evidence="2 3">ATCC 35681</strain>
    </source>
</reference>
<keyword evidence="1" id="KW-0472">Membrane</keyword>
<evidence type="ECO:0000256" key="1">
    <source>
        <dbReference type="SAM" id="Phobius"/>
    </source>
</evidence>
<sequence>MIQLKRRNSIISFGGIAFIISGLLFLAQQLFLLPVPIPPSAEGELMMWLAEWKFHIAMADELIFFATLSLIPSIAALYRVLAGTDRIKAALGCGLMAVTIPVHLFMTIVLGRMVYPVYDLELTPDIYKLVLSMYYGGMHTAALILGTAILLLSFAIRRSQIGKGAAYVGFAAGLLQFAGAYPWLIGSAMSMVIQVVCTAWFILLGIRMLGGLKEAR</sequence>
<feature type="transmembrane region" description="Helical" evidence="1">
    <location>
        <begin position="164"/>
        <end position="185"/>
    </location>
</feature>